<evidence type="ECO:0000313" key="3">
    <source>
        <dbReference type="RefSeq" id="XP_032325887.1"/>
    </source>
</evidence>
<feature type="region of interest" description="Disordered" evidence="1">
    <location>
        <begin position="74"/>
        <end position="93"/>
    </location>
</feature>
<keyword evidence="2" id="KW-1185">Reference proteome</keyword>
<dbReference type="GeneID" id="106731135"/>
<accession>A0A8B8S8T8</accession>
<name>A0A8B8S8T8_CAMFR</name>
<evidence type="ECO:0000256" key="1">
    <source>
        <dbReference type="SAM" id="MobiDB-lite"/>
    </source>
</evidence>
<feature type="compositionally biased region" description="Acidic residues" evidence="1">
    <location>
        <begin position="81"/>
        <end position="91"/>
    </location>
</feature>
<dbReference type="RefSeq" id="XP_032325887.1">
    <property type="nucleotide sequence ID" value="XM_032469996.1"/>
</dbReference>
<feature type="region of interest" description="Disordered" evidence="1">
    <location>
        <begin position="210"/>
        <end position="258"/>
    </location>
</feature>
<evidence type="ECO:0000313" key="2">
    <source>
        <dbReference type="Proteomes" id="UP000694856"/>
    </source>
</evidence>
<sequence>MCLHLCWRHLAGSQAAASGLCPDQCILKANGNNVMSDGAPEVPEHLQAFRSHWEEALGPYQWAYQTHKDVQEAWEAHREDPNDEGAGEEDQPNSVFPLLSLGLQLSPHEDSPAVSLTEDSVHLEQGMDCGRLTALSIVVKTTFHYEFCHLRHRAGEHWPEDRLQPGGARILQGLRGGYCGCHLNSMSNTQHCISTMPAASWKCLPAVDGDSQSQGPNDSIFEPASGVLSQEDRGLSSSRRTMRSRTPTCSSSPNWMCL</sequence>
<protein>
    <submittedName>
        <fullName evidence="3">Phosphatidylinositol 3,4,5-trisphosphate-dependent Rac exchanger 1 protein-like</fullName>
    </submittedName>
</protein>
<gene>
    <name evidence="3" type="primary">LOC106731135</name>
</gene>
<proteinExistence type="predicted"/>
<feature type="compositionally biased region" description="Low complexity" evidence="1">
    <location>
        <begin position="236"/>
        <end position="252"/>
    </location>
</feature>
<dbReference type="Proteomes" id="UP000694856">
    <property type="component" value="Chromosome 29"/>
</dbReference>
<dbReference type="KEGG" id="cfr:106731135"/>
<dbReference type="AlphaFoldDB" id="A0A8B8S8T8"/>
<reference evidence="3" key="1">
    <citation type="submission" date="2025-08" db="UniProtKB">
        <authorList>
            <consortium name="RefSeq"/>
        </authorList>
    </citation>
    <scope>IDENTIFICATION</scope>
    <source>
        <tissue evidence="3">Ear skin</tissue>
    </source>
</reference>
<organism evidence="2 3">
    <name type="scientific">Camelus ferus</name>
    <name type="common">Wild bactrian camel</name>
    <name type="synonym">Camelus bactrianus ferus</name>
    <dbReference type="NCBI Taxonomy" id="419612"/>
    <lineage>
        <taxon>Eukaryota</taxon>
        <taxon>Metazoa</taxon>
        <taxon>Chordata</taxon>
        <taxon>Craniata</taxon>
        <taxon>Vertebrata</taxon>
        <taxon>Euteleostomi</taxon>
        <taxon>Mammalia</taxon>
        <taxon>Eutheria</taxon>
        <taxon>Laurasiatheria</taxon>
        <taxon>Artiodactyla</taxon>
        <taxon>Tylopoda</taxon>
        <taxon>Camelidae</taxon>
        <taxon>Camelus</taxon>
    </lineage>
</organism>